<geneLocation type="plasmid" evidence="2">
    <name>II</name>
</geneLocation>
<keyword evidence="2" id="KW-1185">Reference proteome</keyword>
<dbReference type="EMBL" id="HG938354">
    <property type="protein sequence ID" value="CDN51993.1"/>
    <property type="molecule type" value="Genomic_DNA"/>
</dbReference>
<evidence type="ECO:0000313" key="1">
    <source>
        <dbReference type="EMBL" id="CDN51993.1"/>
    </source>
</evidence>
<protein>
    <submittedName>
        <fullName evidence="1">Uncharacterized protein</fullName>
    </submittedName>
</protein>
<organism evidence="1 2">
    <name type="scientific">Neorhizobium galegae bv. orientalis str. HAMBI 540</name>
    <dbReference type="NCBI Taxonomy" id="1028800"/>
    <lineage>
        <taxon>Bacteria</taxon>
        <taxon>Pseudomonadati</taxon>
        <taxon>Pseudomonadota</taxon>
        <taxon>Alphaproteobacteria</taxon>
        <taxon>Hyphomicrobiales</taxon>
        <taxon>Rhizobiaceae</taxon>
        <taxon>Rhizobium/Agrobacterium group</taxon>
        <taxon>Neorhizobium</taxon>
    </lineage>
</organism>
<reference evidence="2" key="1">
    <citation type="journal article" date="2014" name="BMC Genomics">
        <title>Genome sequencing of two Neorhizobium galegae strains reveals a noeT gene responsible for the unusual acetylation of the nodulation factors.</title>
        <authorList>
            <person name="Osterman J."/>
            <person name="Marsh J."/>
            <person name="Laine P.K."/>
            <person name="Zeng Z."/>
            <person name="Alatalo E."/>
            <person name="Sullivan J.T."/>
            <person name="Young J.P."/>
            <person name="Thomas-Oates J."/>
            <person name="Paulin L."/>
            <person name="Lindstrom K."/>
        </authorList>
    </citation>
    <scope>NUCLEOTIDE SEQUENCE [LARGE SCALE GENOMIC DNA]</scope>
    <source>
        <strain evidence="2">HAMBI 540</strain>
    </source>
</reference>
<dbReference type="Proteomes" id="UP000028181">
    <property type="component" value="Plasmid pHAMBI540a"/>
</dbReference>
<name>A0A068T0S6_NEOGA</name>
<dbReference type="KEGG" id="ngg:RG540_PA13170"/>
<proteinExistence type="predicted"/>
<dbReference type="PATRIC" id="fig|1028800.3.peg.5962"/>
<sequence>MPRIWTKKLPVGALKALIAEQYCGNGVEAPSTSIIREDQ</sequence>
<gene>
    <name evidence="1" type="ORF">RG540_PA13170</name>
</gene>
<dbReference type="AlphaFoldDB" id="A0A068T0S6"/>
<keyword evidence="1" id="KW-0614">Plasmid</keyword>
<accession>A0A068T0S6</accession>
<dbReference type="HOGENOM" id="CLU_3313414_0_0_5"/>
<evidence type="ECO:0000313" key="2">
    <source>
        <dbReference type="Proteomes" id="UP000028181"/>
    </source>
</evidence>